<dbReference type="EMBL" id="JACOFX010000006">
    <property type="protein sequence ID" value="MBC3908739.1"/>
    <property type="molecule type" value="Genomic_DNA"/>
</dbReference>
<dbReference type="InterPro" id="IPR050832">
    <property type="entry name" value="Bact_Acetyltransf"/>
</dbReference>
<dbReference type="InterPro" id="IPR016181">
    <property type="entry name" value="Acyl_CoA_acyltransferase"/>
</dbReference>
<dbReference type="PANTHER" id="PTHR43877:SF1">
    <property type="entry name" value="ACETYLTRANSFERASE"/>
    <property type="match status" value="1"/>
</dbReference>
<dbReference type="PANTHER" id="PTHR43877">
    <property type="entry name" value="AMINOALKYLPHOSPHONATE N-ACETYLTRANSFERASE-RELATED-RELATED"/>
    <property type="match status" value="1"/>
</dbReference>
<evidence type="ECO:0000313" key="5">
    <source>
        <dbReference type="Proteomes" id="UP000646911"/>
    </source>
</evidence>
<organism evidence="4 5">
    <name type="scientific">Undibacterium umbellatum</name>
    <dbReference type="NCBI Taxonomy" id="2762300"/>
    <lineage>
        <taxon>Bacteria</taxon>
        <taxon>Pseudomonadati</taxon>
        <taxon>Pseudomonadota</taxon>
        <taxon>Betaproteobacteria</taxon>
        <taxon>Burkholderiales</taxon>
        <taxon>Oxalobacteraceae</taxon>
        <taxon>Undibacterium</taxon>
    </lineage>
</organism>
<proteinExistence type="predicted"/>
<accession>A0ABR6ZAV4</accession>
<dbReference type="Gene3D" id="3.40.630.30">
    <property type="match status" value="1"/>
</dbReference>
<keyword evidence="1" id="KW-0808">Transferase</keyword>
<dbReference type="PROSITE" id="PS51186">
    <property type="entry name" value="GNAT"/>
    <property type="match status" value="1"/>
</dbReference>
<gene>
    <name evidence="4" type="ORF">H8L47_14335</name>
</gene>
<evidence type="ECO:0000256" key="2">
    <source>
        <dbReference type="ARBA" id="ARBA00023315"/>
    </source>
</evidence>
<protein>
    <submittedName>
        <fullName evidence="4">GNAT family N-acetyltransferase</fullName>
    </submittedName>
</protein>
<dbReference type="Proteomes" id="UP000646911">
    <property type="component" value="Unassembled WGS sequence"/>
</dbReference>
<reference evidence="4 5" key="1">
    <citation type="submission" date="2020-08" db="EMBL/GenBank/DDBJ databases">
        <title>Novel species isolated from subtropical streams in China.</title>
        <authorList>
            <person name="Lu H."/>
        </authorList>
    </citation>
    <scope>NUCLEOTIDE SEQUENCE [LARGE SCALE GENOMIC DNA]</scope>
    <source>
        <strain evidence="4 5">NL8W</strain>
    </source>
</reference>
<sequence length="161" mass="18255">MTIVIREAKPDDLEEILQLRMRLFEKLVDFNHGKGVDEDLLQATRTYFNDAFQNGSCKTWVAQADGHIVASGSLAIFVRPPYPGNVAGKDAYLLNMYTLADYRKQGLARKILQQAMQYAHEHGFAKIWLHATEDGQALYASEGFAPSSQYMEWEVKPEVAR</sequence>
<dbReference type="SUPFAM" id="SSF55729">
    <property type="entry name" value="Acyl-CoA N-acyltransferases (Nat)"/>
    <property type="match status" value="1"/>
</dbReference>
<dbReference type="RefSeq" id="WP_186954273.1">
    <property type="nucleotide sequence ID" value="NZ_JACOFX010000006.1"/>
</dbReference>
<evidence type="ECO:0000259" key="3">
    <source>
        <dbReference type="PROSITE" id="PS51186"/>
    </source>
</evidence>
<evidence type="ECO:0000256" key="1">
    <source>
        <dbReference type="ARBA" id="ARBA00022679"/>
    </source>
</evidence>
<keyword evidence="2" id="KW-0012">Acyltransferase</keyword>
<comment type="caution">
    <text evidence="4">The sequence shown here is derived from an EMBL/GenBank/DDBJ whole genome shotgun (WGS) entry which is preliminary data.</text>
</comment>
<name>A0ABR6ZAV4_9BURK</name>
<keyword evidence="5" id="KW-1185">Reference proteome</keyword>
<feature type="domain" description="N-acetyltransferase" evidence="3">
    <location>
        <begin position="3"/>
        <end position="161"/>
    </location>
</feature>
<dbReference type="CDD" id="cd04301">
    <property type="entry name" value="NAT_SF"/>
    <property type="match status" value="1"/>
</dbReference>
<evidence type="ECO:0000313" key="4">
    <source>
        <dbReference type="EMBL" id="MBC3908739.1"/>
    </source>
</evidence>
<dbReference type="InterPro" id="IPR000182">
    <property type="entry name" value="GNAT_dom"/>
</dbReference>
<dbReference type="Pfam" id="PF00583">
    <property type="entry name" value="Acetyltransf_1"/>
    <property type="match status" value="1"/>
</dbReference>